<dbReference type="EMBL" id="JAHZIK010000366">
    <property type="protein sequence ID" value="MBW7455447.1"/>
    <property type="molecule type" value="Genomic_DNA"/>
</dbReference>
<keyword evidence="2" id="KW-1185">Reference proteome</keyword>
<keyword evidence="1" id="KW-0378">Hydrolase</keyword>
<dbReference type="SUPFAM" id="SSF53590">
    <property type="entry name" value="Nucleoside hydrolase"/>
    <property type="match status" value="1"/>
</dbReference>
<sequence length="161" mass="17930">KIVVVWLGGHALWWNDTTEFNLKQDVPGAQVLLDCGVPLVLIPVLGVTTSLLTTLPEIDAHVRGKGRIGDFLAERFKNCSDDHFGYSRVIWDISTIAYLLNPAAVSTELVPSPLLTDRVTWSKDSTRHLIRCASFVHRDAVFKDFFRKLAAAAGEQTQIKE</sequence>
<dbReference type="Proteomes" id="UP001519887">
    <property type="component" value="Unassembled WGS sequence"/>
</dbReference>
<protein>
    <submittedName>
        <fullName evidence="1">Nucleoside hydrolase</fullName>
    </submittedName>
</protein>
<comment type="caution">
    <text evidence="1">The sequence shown here is derived from an EMBL/GenBank/DDBJ whole genome shotgun (WGS) entry which is preliminary data.</text>
</comment>
<dbReference type="InterPro" id="IPR036452">
    <property type="entry name" value="Ribo_hydro-like"/>
</dbReference>
<proteinExistence type="predicted"/>
<feature type="non-terminal residue" evidence="1">
    <location>
        <position position="1"/>
    </location>
</feature>
<gene>
    <name evidence="1" type="ORF">K0U00_15585</name>
</gene>
<reference evidence="1 2" key="1">
    <citation type="submission" date="2021-07" db="EMBL/GenBank/DDBJ databases">
        <title>Paenibacillus radiodurans sp. nov., isolated from the southeastern edge of Tengger Desert.</title>
        <authorList>
            <person name="Zhang G."/>
        </authorList>
    </citation>
    <scope>NUCLEOTIDE SEQUENCE [LARGE SCALE GENOMIC DNA]</scope>
    <source>
        <strain evidence="1 2">CCM 7311</strain>
    </source>
</reference>
<dbReference type="GO" id="GO:0016787">
    <property type="term" value="F:hydrolase activity"/>
    <property type="evidence" value="ECO:0007669"/>
    <property type="project" value="UniProtKB-KW"/>
</dbReference>
<dbReference type="Gene3D" id="3.90.245.10">
    <property type="entry name" value="Ribonucleoside hydrolase-like"/>
    <property type="match status" value="1"/>
</dbReference>
<name>A0ABS7C3F5_9BACL</name>
<evidence type="ECO:0000313" key="1">
    <source>
        <dbReference type="EMBL" id="MBW7455447.1"/>
    </source>
</evidence>
<organism evidence="1 2">
    <name type="scientific">Paenibacillus sepulcri</name>
    <dbReference type="NCBI Taxonomy" id="359917"/>
    <lineage>
        <taxon>Bacteria</taxon>
        <taxon>Bacillati</taxon>
        <taxon>Bacillota</taxon>
        <taxon>Bacilli</taxon>
        <taxon>Bacillales</taxon>
        <taxon>Paenibacillaceae</taxon>
        <taxon>Paenibacillus</taxon>
    </lineage>
</organism>
<accession>A0ABS7C3F5</accession>
<evidence type="ECO:0000313" key="2">
    <source>
        <dbReference type="Proteomes" id="UP001519887"/>
    </source>
</evidence>